<dbReference type="InterPro" id="IPR032710">
    <property type="entry name" value="NTF2-like_dom_sf"/>
</dbReference>
<dbReference type="SUPFAM" id="SSF54427">
    <property type="entry name" value="NTF2-like"/>
    <property type="match status" value="1"/>
</dbReference>
<evidence type="ECO:0000313" key="2">
    <source>
        <dbReference type="EMBL" id="MBU8825996.1"/>
    </source>
</evidence>
<evidence type="ECO:0000313" key="3">
    <source>
        <dbReference type="Proteomes" id="UP000696413"/>
    </source>
</evidence>
<evidence type="ECO:0000259" key="1">
    <source>
        <dbReference type="Pfam" id="PF12680"/>
    </source>
</evidence>
<dbReference type="RefSeq" id="WP_073676641.1">
    <property type="nucleotide sequence ID" value="NZ_JAHBOJ010000048.1"/>
</dbReference>
<keyword evidence="3" id="KW-1185">Reference proteome</keyword>
<name>A0ABS6HTN0_MYCGD</name>
<sequence>MGLTRAELLTAVERSPQAAAAHDRAGWVNLFADGGQVEDPVGSRPHRGAAEIAQFYDTFIGPRDITFHRDVDIVAGSTVIRDLELEVAMGPAGGAPVTMRIPAYLRYALQPSPEPSSRGPRIAELQAYWELPAMVVRFLRHGTRAIPAGLQLAGALLRNQGPVGAVGFAAGFRGVGARPPSQGRRRFIGLLDDLCAGDEVSVRRRLGRGARVVSGEDTPLGASKLTALTAGASWRKVIVSGSAAVAGLDTESGRSVLIAELTPVAIRRVRYFTDDIGS</sequence>
<dbReference type="Gene3D" id="3.10.450.50">
    <property type="match status" value="1"/>
</dbReference>
<gene>
    <name evidence="2" type="ORF">KL859_24370</name>
</gene>
<accession>A0ABS6HTN0</accession>
<dbReference type="InterPro" id="IPR037401">
    <property type="entry name" value="SnoaL-like"/>
</dbReference>
<comment type="caution">
    <text evidence="2">The sequence shown here is derived from an EMBL/GenBank/DDBJ whole genome shotgun (WGS) entry which is preliminary data.</text>
</comment>
<protein>
    <submittedName>
        <fullName evidence="2">Nuclear transport factor 2 family protein</fullName>
    </submittedName>
</protein>
<dbReference type="EMBL" id="JAHBOM010000021">
    <property type="protein sequence ID" value="MBU8825996.1"/>
    <property type="molecule type" value="Genomic_DNA"/>
</dbReference>
<organism evidence="2 3">
    <name type="scientific">Mycolicibacterium goodii</name>
    <name type="common">Mycobacterium goodii</name>
    <dbReference type="NCBI Taxonomy" id="134601"/>
    <lineage>
        <taxon>Bacteria</taxon>
        <taxon>Bacillati</taxon>
        <taxon>Actinomycetota</taxon>
        <taxon>Actinomycetes</taxon>
        <taxon>Mycobacteriales</taxon>
        <taxon>Mycobacteriaceae</taxon>
        <taxon>Mycolicibacterium</taxon>
    </lineage>
</organism>
<reference evidence="2 3" key="1">
    <citation type="submission" date="2021-05" db="EMBL/GenBank/DDBJ databases">
        <title>Draft Genome Sequences of Clinical Respiratory Isolates of Mycobacterium goodii Recovered in Ireland.</title>
        <authorList>
            <person name="Flanagan P.R."/>
            <person name="Mok S."/>
            <person name="Roycroft E."/>
            <person name="Rogers T.R."/>
            <person name="Fitzgibbon M."/>
        </authorList>
    </citation>
    <scope>NUCLEOTIDE SEQUENCE [LARGE SCALE GENOMIC DNA]</scope>
    <source>
        <strain evidence="2 3">14IE55</strain>
    </source>
</reference>
<feature type="domain" description="SnoaL-like" evidence="1">
    <location>
        <begin position="12"/>
        <end position="104"/>
    </location>
</feature>
<dbReference type="Proteomes" id="UP000696413">
    <property type="component" value="Unassembled WGS sequence"/>
</dbReference>
<proteinExistence type="predicted"/>
<dbReference type="Pfam" id="PF12680">
    <property type="entry name" value="SnoaL_2"/>
    <property type="match status" value="1"/>
</dbReference>